<reference evidence="3" key="1">
    <citation type="submission" date="2022-07" db="EMBL/GenBank/DDBJ databases">
        <title>Phylogenomic reconstructions and comparative analyses of Kickxellomycotina fungi.</title>
        <authorList>
            <person name="Reynolds N.K."/>
            <person name="Stajich J.E."/>
            <person name="Barry K."/>
            <person name="Grigoriev I.V."/>
            <person name="Crous P."/>
            <person name="Smith M.E."/>
        </authorList>
    </citation>
    <scope>NUCLEOTIDE SEQUENCE</scope>
    <source>
        <strain evidence="3">NRRL 3115</strain>
    </source>
</reference>
<accession>A0A9W8L0C8</accession>
<keyword evidence="2" id="KW-0472">Membrane</keyword>
<dbReference type="Proteomes" id="UP001151518">
    <property type="component" value="Unassembled WGS sequence"/>
</dbReference>
<evidence type="ECO:0000313" key="4">
    <source>
        <dbReference type="Proteomes" id="UP001151518"/>
    </source>
</evidence>
<feature type="compositionally biased region" description="Basic and acidic residues" evidence="1">
    <location>
        <begin position="1"/>
        <end position="21"/>
    </location>
</feature>
<dbReference type="AlphaFoldDB" id="A0A9W8L0C8"/>
<evidence type="ECO:0000313" key="3">
    <source>
        <dbReference type="EMBL" id="KAJ2680569.1"/>
    </source>
</evidence>
<feature type="transmembrane region" description="Helical" evidence="2">
    <location>
        <begin position="136"/>
        <end position="157"/>
    </location>
</feature>
<organism evidence="3 4">
    <name type="scientific">Coemansia spiralis</name>
    <dbReference type="NCBI Taxonomy" id="417178"/>
    <lineage>
        <taxon>Eukaryota</taxon>
        <taxon>Fungi</taxon>
        <taxon>Fungi incertae sedis</taxon>
        <taxon>Zoopagomycota</taxon>
        <taxon>Kickxellomycotina</taxon>
        <taxon>Kickxellomycetes</taxon>
        <taxon>Kickxellales</taxon>
        <taxon>Kickxellaceae</taxon>
        <taxon>Coemansia</taxon>
    </lineage>
</organism>
<name>A0A9W8L0C8_9FUNG</name>
<feature type="transmembrane region" description="Helical" evidence="2">
    <location>
        <begin position="169"/>
        <end position="193"/>
    </location>
</feature>
<feature type="compositionally biased region" description="Low complexity" evidence="1">
    <location>
        <begin position="23"/>
        <end position="42"/>
    </location>
</feature>
<sequence>MRDKHNNDMKAHPENHRDHKYYQQPQNHQLQQLQQGHGTNGNKVPALPPRHTAPAAPAAPASIATTTPAAETAKPPNNDKRSNLKEKHPKHDRDPRLMPRKTVDKKLKKLRRHAKWLDARFKCCYCIPLRFGVESLVGLIPVIGDFAGIIMALLFMSSVRHEFNIPANIASQMMINIALDFAVGLIPIIGDLADMAFKANQRNYNLIEQYVEEKQAEAAATHALEMNMATNNVQHNPPQHPHAGAASYFPQIALRPGAKTKMAQTAIKHMHTK</sequence>
<dbReference type="OrthoDB" id="2103474at2759"/>
<dbReference type="PANTHER" id="PTHR35519:SF2">
    <property type="entry name" value="PH DOMAIN PROTEIN"/>
    <property type="match status" value="1"/>
</dbReference>
<proteinExistence type="predicted"/>
<keyword evidence="2" id="KW-1133">Transmembrane helix</keyword>
<evidence type="ECO:0008006" key="5">
    <source>
        <dbReference type="Google" id="ProtNLM"/>
    </source>
</evidence>
<feature type="compositionally biased region" description="Low complexity" evidence="1">
    <location>
        <begin position="49"/>
        <end position="76"/>
    </location>
</feature>
<keyword evidence="2" id="KW-0812">Transmembrane</keyword>
<feature type="region of interest" description="Disordered" evidence="1">
    <location>
        <begin position="1"/>
        <end position="97"/>
    </location>
</feature>
<protein>
    <recommendedName>
        <fullName evidence="5">DUF4112 domain-containing protein</fullName>
    </recommendedName>
</protein>
<gene>
    <name evidence="3" type="ORF">GGI25_000542</name>
</gene>
<feature type="compositionally biased region" description="Basic and acidic residues" evidence="1">
    <location>
        <begin position="77"/>
        <end position="97"/>
    </location>
</feature>
<dbReference type="PANTHER" id="PTHR35519">
    <property type="entry name" value="MEMBRANE PROTEINS"/>
    <property type="match status" value="1"/>
</dbReference>
<dbReference type="InterPro" id="IPR025187">
    <property type="entry name" value="DUF4112"/>
</dbReference>
<dbReference type="EMBL" id="JANBTW010000004">
    <property type="protein sequence ID" value="KAJ2680569.1"/>
    <property type="molecule type" value="Genomic_DNA"/>
</dbReference>
<evidence type="ECO:0000256" key="2">
    <source>
        <dbReference type="SAM" id="Phobius"/>
    </source>
</evidence>
<evidence type="ECO:0000256" key="1">
    <source>
        <dbReference type="SAM" id="MobiDB-lite"/>
    </source>
</evidence>
<comment type="caution">
    <text evidence="3">The sequence shown here is derived from an EMBL/GenBank/DDBJ whole genome shotgun (WGS) entry which is preliminary data.</text>
</comment>
<dbReference type="Pfam" id="PF13430">
    <property type="entry name" value="DUF4112"/>
    <property type="match status" value="1"/>
</dbReference>